<name>A0A7T1KSC7_9CAUD</name>
<accession>A0A7T1KSC7</accession>
<organism evidence="1 2">
    <name type="scientific">Gordonia phage Lilbeanie</name>
    <dbReference type="NCBI Taxonomy" id="2794947"/>
    <lineage>
        <taxon>Viruses</taxon>
        <taxon>Duplodnaviria</taxon>
        <taxon>Heunggongvirae</taxon>
        <taxon>Uroviricota</taxon>
        <taxon>Caudoviricetes</taxon>
        <taxon>Stackebrandtviridae</taxon>
        <taxon>Lilbeanievirus</taxon>
        <taxon>Lilbeanievirus lilbeanie</taxon>
    </lineage>
</organism>
<dbReference type="Proteomes" id="UP000594820">
    <property type="component" value="Segment"/>
</dbReference>
<gene>
    <name evidence="1" type="primary">83</name>
    <name evidence="1" type="ORF">SEA_LILBEANIE_83</name>
</gene>
<dbReference type="EMBL" id="MW314850">
    <property type="protein sequence ID" value="QPO17161.1"/>
    <property type="molecule type" value="Genomic_DNA"/>
</dbReference>
<evidence type="ECO:0000313" key="1">
    <source>
        <dbReference type="EMBL" id="QPO17161.1"/>
    </source>
</evidence>
<dbReference type="KEGG" id="vg:63027195"/>
<keyword evidence="2" id="KW-1185">Reference proteome</keyword>
<dbReference type="RefSeq" id="YP_010002644.1">
    <property type="nucleotide sequence ID" value="NC_053246.1"/>
</dbReference>
<proteinExistence type="predicted"/>
<protein>
    <submittedName>
        <fullName evidence="1">Uncharacterized protein</fullName>
    </submittedName>
</protein>
<sequence length="129" mass="14372">MSKLELAPWYHLRNPVATQRPPATGSGHQSSFLFPTLIINDDWRESVRGSGFIALAHTDGSGRTIISLADPTETEPDILVFLGHPNRLWIRPQFGALPSIGTWQLGEPWGPMNDMVSRGGRIEEEDVKR</sequence>
<reference evidence="1 2" key="1">
    <citation type="submission" date="2020-12" db="EMBL/GenBank/DDBJ databases">
        <authorList>
            <person name="Mahalingham V.A."/>
            <person name="Abad L.A."/>
            <person name="Dennis E.A."/>
            <person name="Alston T.C."/>
            <person name="Buckley J.R."/>
            <person name="Cao N.T."/>
            <person name="Cole K.B."/>
            <person name="Davis H.C."/>
            <person name="Fisher D.E."/>
            <person name="Jennings A.R."/>
            <person name="Litwin A.R."/>
            <person name="McCartney J.B."/>
            <person name="Mitchell K.E."/>
            <person name="Nasser J.B."/>
            <person name="Paudel P."/>
            <person name="Richoux S.A."/>
            <person name="Sisung K.L."/>
            <person name="Smith M.L."/>
            <person name="Sonnier C.R."/>
            <person name="Underwood K.G."/>
            <person name="Hunter C.W."/>
            <person name="Gottschalck B.A."/>
            <person name="Wiggina Z.F."/>
            <person name="Spears T.J."/>
            <person name="Hancock A.M."/>
            <person name="Gissendanner C.R."/>
            <person name="Findley A.M."/>
            <person name="Garlena R.A."/>
            <person name="Russell D.A."/>
            <person name="Jacobs-Sera D."/>
            <person name="Hatfull G.F."/>
        </authorList>
    </citation>
    <scope>NUCLEOTIDE SEQUENCE [LARGE SCALE GENOMIC DNA]</scope>
</reference>
<evidence type="ECO:0000313" key="2">
    <source>
        <dbReference type="Proteomes" id="UP000594820"/>
    </source>
</evidence>
<dbReference type="GeneID" id="63027195"/>